<dbReference type="OrthoDB" id="6060011at2759"/>
<dbReference type="SMART" id="SM00217">
    <property type="entry name" value="WAP"/>
    <property type="match status" value="2"/>
</dbReference>
<sequence>MQAKLFLILSLLTVFVYGQRPRTKSGDCPPYPNVGICEVACFEDNHCAGHFKCCRTACGGTFCTAPVTTRRIQRGEKQGSCPVAPSGPWVCSSRCALDSDCRGAKKCCRNRCGAMACTKPEF</sequence>
<dbReference type="Proteomes" id="UP000007266">
    <property type="component" value="Linkage group 10"/>
</dbReference>
<dbReference type="HOGENOM" id="CLU_147778_0_0_1"/>
<dbReference type="InterPro" id="IPR036645">
    <property type="entry name" value="Elafin-like_sf"/>
</dbReference>
<dbReference type="PhylomeDB" id="D6X3Z5"/>
<feature type="signal peptide" evidence="1">
    <location>
        <begin position="1"/>
        <end position="18"/>
    </location>
</feature>
<evidence type="ECO:0000313" key="3">
    <source>
        <dbReference type="EMBL" id="EEZ97731.1"/>
    </source>
</evidence>
<dbReference type="STRING" id="7070.D6X3Z5"/>
<dbReference type="PANTHER" id="PTHR19441">
    <property type="entry name" value="WHEY ACDIC PROTEIN WAP"/>
    <property type="match status" value="1"/>
</dbReference>
<dbReference type="Pfam" id="PF00095">
    <property type="entry name" value="WAP"/>
    <property type="match status" value="2"/>
</dbReference>
<dbReference type="PANTHER" id="PTHR19441:SF95">
    <property type="entry name" value="PERLWAPIN ISOFORM X1"/>
    <property type="match status" value="1"/>
</dbReference>
<proteinExistence type="predicted"/>
<evidence type="ECO:0000313" key="4">
    <source>
        <dbReference type="Proteomes" id="UP000007266"/>
    </source>
</evidence>
<organism evidence="3 4">
    <name type="scientific">Tribolium castaneum</name>
    <name type="common">Red flour beetle</name>
    <dbReference type="NCBI Taxonomy" id="7070"/>
    <lineage>
        <taxon>Eukaryota</taxon>
        <taxon>Metazoa</taxon>
        <taxon>Ecdysozoa</taxon>
        <taxon>Arthropoda</taxon>
        <taxon>Hexapoda</taxon>
        <taxon>Insecta</taxon>
        <taxon>Pterygota</taxon>
        <taxon>Neoptera</taxon>
        <taxon>Endopterygota</taxon>
        <taxon>Coleoptera</taxon>
        <taxon>Polyphaga</taxon>
        <taxon>Cucujiformia</taxon>
        <taxon>Tenebrionidae</taxon>
        <taxon>Tenebrionidae incertae sedis</taxon>
        <taxon>Tribolium</taxon>
    </lineage>
</organism>
<reference evidence="3 4" key="2">
    <citation type="journal article" date="2010" name="Nucleic Acids Res.">
        <title>BeetleBase in 2010: revisions to provide comprehensive genomic information for Tribolium castaneum.</title>
        <authorList>
            <person name="Kim H.S."/>
            <person name="Murphy T."/>
            <person name="Xia J."/>
            <person name="Caragea D."/>
            <person name="Park Y."/>
            <person name="Beeman R.W."/>
            <person name="Lorenzen M.D."/>
            <person name="Butcher S."/>
            <person name="Manak J.R."/>
            <person name="Brown S.J."/>
        </authorList>
    </citation>
    <scope>GENOME REANNOTATION</scope>
    <source>
        <strain evidence="3 4">Georgia GA2</strain>
    </source>
</reference>
<dbReference type="InterPro" id="IPR050514">
    <property type="entry name" value="WAP_four-disulfide_core"/>
</dbReference>
<dbReference type="eggNOG" id="ENOG502S46K">
    <property type="taxonomic scope" value="Eukaryota"/>
</dbReference>
<evidence type="ECO:0000259" key="2">
    <source>
        <dbReference type="PROSITE" id="PS51390"/>
    </source>
</evidence>
<name>D6X3Z5_TRICA</name>
<reference evidence="3 4" key="1">
    <citation type="journal article" date="2008" name="Nature">
        <title>The genome of the model beetle and pest Tribolium castaneum.</title>
        <authorList>
            <consortium name="Tribolium Genome Sequencing Consortium"/>
            <person name="Richards S."/>
            <person name="Gibbs R.A."/>
            <person name="Weinstock G.M."/>
            <person name="Brown S.J."/>
            <person name="Denell R."/>
            <person name="Beeman R.W."/>
            <person name="Gibbs R."/>
            <person name="Beeman R.W."/>
            <person name="Brown S.J."/>
            <person name="Bucher G."/>
            <person name="Friedrich M."/>
            <person name="Grimmelikhuijzen C.J."/>
            <person name="Klingler M."/>
            <person name="Lorenzen M."/>
            <person name="Richards S."/>
            <person name="Roth S."/>
            <person name="Schroder R."/>
            <person name="Tautz D."/>
            <person name="Zdobnov E.M."/>
            <person name="Muzny D."/>
            <person name="Gibbs R.A."/>
            <person name="Weinstock G.M."/>
            <person name="Attaway T."/>
            <person name="Bell S."/>
            <person name="Buhay C.J."/>
            <person name="Chandrabose M.N."/>
            <person name="Chavez D."/>
            <person name="Clerk-Blankenburg K.P."/>
            <person name="Cree A."/>
            <person name="Dao M."/>
            <person name="Davis C."/>
            <person name="Chacko J."/>
            <person name="Dinh H."/>
            <person name="Dugan-Rocha S."/>
            <person name="Fowler G."/>
            <person name="Garner T.T."/>
            <person name="Garnes J."/>
            <person name="Gnirke A."/>
            <person name="Hawes A."/>
            <person name="Hernandez J."/>
            <person name="Hines S."/>
            <person name="Holder M."/>
            <person name="Hume J."/>
            <person name="Jhangiani S.N."/>
            <person name="Joshi V."/>
            <person name="Khan Z.M."/>
            <person name="Jackson L."/>
            <person name="Kovar C."/>
            <person name="Kowis A."/>
            <person name="Lee S."/>
            <person name="Lewis L.R."/>
            <person name="Margolis J."/>
            <person name="Morgan M."/>
            <person name="Nazareth L.V."/>
            <person name="Nguyen N."/>
            <person name="Okwuonu G."/>
            <person name="Parker D."/>
            <person name="Richards S."/>
            <person name="Ruiz S.J."/>
            <person name="Santibanez J."/>
            <person name="Savard J."/>
            <person name="Scherer S.E."/>
            <person name="Schneider B."/>
            <person name="Sodergren E."/>
            <person name="Tautz D."/>
            <person name="Vattahil S."/>
            <person name="Villasana D."/>
            <person name="White C.S."/>
            <person name="Wright R."/>
            <person name="Park Y."/>
            <person name="Beeman R.W."/>
            <person name="Lord J."/>
            <person name="Oppert B."/>
            <person name="Lorenzen M."/>
            <person name="Brown S."/>
            <person name="Wang L."/>
            <person name="Savard J."/>
            <person name="Tautz D."/>
            <person name="Richards S."/>
            <person name="Weinstock G."/>
            <person name="Gibbs R.A."/>
            <person name="Liu Y."/>
            <person name="Worley K."/>
            <person name="Weinstock G."/>
            <person name="Elsik C.G."/>
            <person name="Reese J.T."/>
            <person name="Elhaik E."/>
            <person name="Landan G."/>
            <person name="Graur D."/>
            <person name="Arensburger P."/>
            <person name="Atkinson P."/>
            <person name="Beeman R.W."/>
            <person name="Beidler J."/>
            <person name="Brown S.J."/>
            <person name="Demuth J.P."/>
            <person name="Drury D.W."/>
            <person name="Du Y.Z."/>
            <person name="Fujiwara H."/>
            <person name="Lorenzen M."/>
            <person name="Maselli V."/>
            <person name="Osanai M."/>
            <person name="Park Y."/>
            <person name="Robertson H.M."/>
            <person name="Tu Z."/>
            <person name="Wang J.J."/>
            <person name="Wang S."/>
            <person name="Richards S."/>
            <person name="Song H."/>
            <person name="Zhang L."/>
            <person name="Sodergren E."/>
            <person name="Werner D."/>
            <person name="Stanke M."/>
            <person name="Morgenstern B."/>
            <person name="Solovyev V."/>
            <person name="Kosarev P."/>
            <person name="Brown G."/>
            <person name="Chen H.C."/>
            <person name="Ermolaeva O."/>
            <person name="Hlavina W."/>
            <person name="Kapustin Y."/>
            <person name="Kiryutin B."/>
            <person name="Kitts P."/>
            <person name="Maglott D."/>
            <person name="Pruitt K."/>
            <person name="Sapojnikov V."/>
            <person name="Souvorov A."/>
            <person name="Mackey A.J."/>
            <person name="Waterhouse R.M."/>
            <person name="Wyder S."/>
            <person name="Zdobnov E.M."/>
            <person name="Zdobnov E.M."/>
            <person name="Wyder S."/>
            <person name="Kriventseva E.V."/>
            <person name="Kadowaki T."/>
            <person name="Bork P."/>
            <person name="Aranda M."/>
            <person name="Bao R."/>
            <person name="Beermann A."/>
            <person name="Berns N."/>
            <person name="Bolognesi R."/>
            <person name="Bonneton F."/>
            <person name="Bopp D."/>
            <person name="Brown S.J."/>
            <person name="Bucher G."/>
            <person name="Butts T."/>
            <person name="Chaumot A."/>
            <person name="Denell R.E."/>
            <person name="Ferrier D.E."/>
            <person name="Friedrich M."/>
            <person name="Gordon C.M."/>
            <person name="Jindra M."/>
            <person name="Klingler M."/>
            <person name="Lan Q."/>
            <person name="Lattorff H.M."/>
            <person name="Laudet V."/>
            <person name="von Levetsow C."/>
            <person name="Liu Z."/>
            <person name="Lutz R."/>
            <person name="Lynch J.A."/>
            <person name="da Fonseca R.N."/>
            <person name="Posnien N."/>
            <person name="Reuter R."/>
            <person name="Roth S."/>
            <person name="Savard J."/>
            <person name="Schinko J.B."/>
            <person name="Schmitt C."/>
            <person name="Schoppmeier M."/>
            <person name="Schroder R."/>
            <person name="Shippy T.D."/>
            <person name="Simonnet F."/>
            <person name="Marques-Souza H."/>
            <person name="Tautz D."/>
            <person name="Tomoyasu Y."/>
            <person name="Trauner J."/>
            <person name="Van der Zee M."/>
            <person name="Vervoort M."/>
            <person name="Wittkopp N."/>
            <person name="Wimmer E.A."/>
            <person name="Yang X."/>
            <person name="Jones A.K."/>
            <person name="Sattelle D.B."/>
            <person name="Ebert P.R."/>
            <person name="Nelson D."/>
            <person name="Scott J.G."/>
            <person name="Beeman R.W."/>
            <person name="Muthukrishnan S."/>
            <person name="Kramer K.J."/>
            <person name="Arakane Y."/>
            <person name="Beeman R.W."/>
            <person name="Zhu Q."/>
            <person name="Hogenkamp D."/>
            <person name="Dixit R."/>
            <person name="Oppert B."/>
            <person name="Jiang H."/>
            <person name="Zou Z."/>
            <person name="Marshall J."/>
            <person name="Elpidina E."/>
            <person name="Vinokurov K."/>
            <person name="Oppert C."/>
            <person name="Zou Z."/>
            <person name="Evans J."/>
            <person name="Lu Z."/>
            <person name="Zhao P."/>
            <person name="Sumathipala N."/>
            <person name="Altincicek B."/>
            <person name="Vilcinskas A."/>
            <person name="Williams M."/>
            <person name="Hultmark D."/>
            <person name="Hetru C."/>
            <person name="Jiang H."/>
            <person name="Grimmelikhuijzen C.J."/>
            <person name="Hauser F."/>
            <person name="Cazzamali G."/>
            <person name="Williamson M."/>
            <person name="Park Y."/>
            <person name="Li B."/>
            <person name="Tanaka Y."/>
            <person name="Predel R."/>
            <person name="Neupert S."/>
            <person name="Schachtner J."/>
            <person name="Verleyen P."/>
            <person name="Raible F."/>
            <person name="Bork P."/>
            <person name="Friedrich M."/>
            <person name="Walden K.K."/>
            <person name="Robertson H.M."/>
            <person name="Angeli S."/>
            <person name="Foret S."/>
            <person name="Bucher G."/>
            <person name="Schuetz S."/>
            <person name="Maleszka R."/>
            <person name="Wimmer E.A."/>
            <person name="Beeman R.W."/>
            <person name="Lorenzen M."/>
            <person name="Tomoyasu Y."/>
            <person name="Miller S.C."/>
            <person name="Grossmann D."/>
            <person name="Bucher G."/>
        </authorList>
    </citation>
    <scope>NUCLEOTIDE SEQUENCE [LARGE SCALE GENOMIC DNA]</scope>
    <source>
        <strain evidence="3 4">Georgia GA2</strain>
    </source>
</reference>
<dbReference type="GO" id="GO:0005615">
    <property type="term" value="C:extracellular space"/>
    <property type="evidence" value="ECO:0000318"/>
    <property type="project" value="GO_Central"/>
</dbReference>
<gene>
    <name evidence="3" type="primary">AUGUSTUS-3.0.2_11324</name>
    <name evidence="3" type="ORF">TcasGA2_TC011324</name>
</gene>
<dbReference type="SUPFAM" id="SSF57256">
    <property type="entry name" value="Elafin-like"/>
    <property type="match status" value="2"/>
</dbReference>
<dbReference type="KEGG" id="tca:658333"/>
<dbReference type="PROSITE" id="PS51390">
    <property type="entry name" value="WAP"/>
    <property type="match status" value="2"/>
</dbReference>
<accession>D6X3Z5</accession>
<dbReference type="OMA" id="FCGRSCY"/>
<keyword evidence="4" id="KW-1185">Reference proteome</keyword>
<protein>
    <submittedName>
        <fullName evidence="3">WAP four-disulfide core domain-like protein</fullName>
    </submittedName>
</protein>
<dbReference type="GO" id="GO:0004867">
    <property type="term" value="F:serine-type endopeptidase inhibitor activity"/>
    <property type="evidence" value="ECO:0000318"/>
    <property type="project" value="GO_Central"/>
</dbReference>
<dbReference type="InterPro" id="IPR008197">
    <property type="entry name" value="WAP_dom"/>
</dbReference>
<feature type="chain" id="PRO_5003090136" evidence="1">
    <location>
        <begin position="19"/>
        <end position="122"/>
    </location>
</feature>
<keyword evidence="1" id="KW-0732">Signal</keyword>
<feature type="domain" description="WAP" evidence="2">
    <location>
        <begin position="74"/>
        <end position="121"/>
    </location>
</feature>
<dbReference type="Gene3D" id="4.10.75.10">
    <property type="entry name" value="Elafin-like"/>
    <property type="match status" value="2"/>
</dbReference>
<feature type="domain" description="WAP" evidence="2">
    <location>
        <begin position="21"/>
        <end position="67"/>
    </location>
</feature>
<dbReference type="SMR" id="D6X3Z5"/>
<dbReference type="AlphaFoldDB" id="D6X3Z5"/>
<evidence type="ECO:0000256" key="1">
    <source>
        <dbReference type="SAM" id="SignalP"/>
    </source>
</evidence>
<dbReference type="EMBL" id="KQ971379">
    <property type="protein sequence ID" value="EEZ97731.1"/>
    <property type="molecule type" value="Genomic_DNA"/>
</dbReference>